<dbReference type="AlphaFoldDB" id="A0A0P6XII3"/>
<comment type="caution">
    <text evidence="1">The sequence shown here is derived from an EMBL/GenBank/DDBJ whole genome shotgun (WGS) entry which is preliminary data.</text>
</comment>
<proteinExistence type="predicted"/>
<reference evidence="1 2" key="1">
    <citation type="submission" date="2015-07" db="EMBL/GenBank/DDBJ databases">
        <title>Draft genome of Bellilinea caldifistulae DSM 17877.</title>
        <authorList>
            <person name="Hemp J."/>
            <person name="Ward L.M."/>
            <person name="Pace L.A."/>
            <person name="Fischer W.W."/>
        </authorList>
    </citation>
    <scope>NUCLEOTIDE SEQUENCE [LARGE SCALE GENOMIC DNA]</scope>
    <source>
        <strain evidence="1 2">GOMI-1</strain>
    </source>
</reference>
<evidence type="ECO:0008006" key="3">
    <source>
        <dbReference type="Google" id="ProtNLM"/>
    </source>
</evidence>
<organism evidence="1 2">
    <name type="scientific">Bellilinea caldifistulae</name>
    <dbReference type="NCBI Taxonomy" id="360411"/>
    <lineage>
        <taxon>Bacteria</taxon>
        <taxon>Bacillati</taxon>
        <taxon>Chloroflexota</taxon>
        <taxon>Anaerolineae</taxon>
        <taxon>Anaerolineales</taxon>
        <taxon>Anaerolineaceae</taxon>
        <taxon>Bellilinea</taxon>
    </lineage>
</organism>
<gene>
    <name evidence="1" type="ORF">AC812_08430</name>
</gene>
<dbReference type="RefSeq" id="WP_061913838.1">
    <property type="nucleotide sequence ID" value="NZ_DF967971.1"/>
</dbReference>
<dbReference type="Proteomes" id="UP000050514">
    <property type="component" value="Unassembled WGS sequence"/>
</dbReference>
<keyword evidence="2" id="KW-1185">Reference proteome</keyword>
<dbReference type="EMBL" id="LGHJ01000014">
    <property type="protein sequence ID" value="KPL75316.1"/>
    <property type="molecule type" value="Genomic_DNA"/>
</dbReference>
<dbReference type="OrthoDB" id="150147at2"/>
<name>A0A0P6XII3_9CHLR</name>
<evidence type="ECO:0000313" key="2">
    <source>
        <dbReference type="Proteomes" id="UP000050514"/>
    </source>
</evidence>
<evidence type="ECO:0000313" key="1">
    <source>
        <dbReference type="EMBL" id="KPL75316.1"/>
    </source>
</evidence>
<protein>
    <recommendedName>
        <fullName evidence="3">Zinc-finger domain-containing protein</fullName>
    </recommendedName>
</protein>
<sequence length="102" mass="11721">MMLNSILGFLKKIFRSPAGKTRKQMSVSLTEAKMMAEMIAATQEVELTCDEVFDLLDQFTEMAVQGEDVAHLMPLVHRHLEMCPECREEYETLRSILEARLN</sequence>
<accession>A0A0P6XII3</accession>